<gene>
    <name evidence="1" type="ordered locus">AciPR4_0088</name>
</gene>
<proteinExistence type="predicted"/>
<keyword evidence="2" id="KW-1185">Reference proteome</keyword>
<dbReference type="STRING" id="401053.AciPR4_0088"/>
<accession>E8UYY4</accession>
<dbReference type="Proteomes" id="UP000006844">
    <property type="component" value="Chromosome"/>
</dbReference>
<protein>
    <submittedName>
        <fullName evidence="1">Uncharacterized protein</fullName>
    </submittedName>
</protein>
<reference evidence="1 2" key="1">
    <citation type="journal article" date="2012" name="Stand. Genomic Sci.">
        <title>Complete genome sequence of Terriglobus saanensis type strain SP1PR4(T), an Acidobacteria from tundra soil.</title>
        <authorList>
            <person name="Rawat S.R."/>
            <person name="Mannisto M.K."/>
            <person name="Starovoytov V."/>
            <person name="Goodwin L."/>
            <person name="Nolan M."/>
            <person name="Hauser L."/>
            <person name="Land M."/>
            <person name="Davenport K.W."/>
            <person name="Woyke T."/>
            <person name="Haggblom M.M."/>
        </authorList>
    </citation>
    <scope>NUCLEOTIDE SEQUENCE</scope>
    <source>
        <strain evidence="2">ATCC BAA-1853 / DSM 23119 / SP1PR4</strain>
    </source>
</reference>
<name>E8UYY4_TERSS</name>
<dbReference type="HOGENOM" id="CLU_1991588_0_0_0"/>
<dbReference type="RefSeq" id="WP_013566662.1">
    <property type="nucleotide sequence ID" value="NC_014963.1"/>
</dbReference>
<dbReference type="KEGG" id="tsa:AciPR4_0088"/>
<organism evidence="1 2">
    <name type="scientific">Terriglobus saanensis (strain ATCC BAA-1853 / DSM 23119 / SP1PR4)</name>
    <dbReference type="NCBI Taxonomy" id="401053"/>
    <lineage>
        <taxon>Bacteria</taxon>
        <taxon>Pseudomonadati</taxon>
        <taxon>Acidobacteriota</taxon>
        <taxon>Terriglobia</taxon>
        <taxon>Terriglobales</taxon>
        <taxon>Acidobacteriaceae</taxon>
        <taxon>Terriglobus</taxon>
    </lineage>
</organism>
<sequence>MRQNRGAAMRRVGLSTVRALGQGAVTLKIPVAVATGGDTVQLGLVAPQFTDVLIAEAIVRAGTVEMPADTVHSALSLSDVDAVVNSLSETGGIVVGEDWFTILGVDIVSCFGEACLYRLQISPAK</sequence>
<evidence type="ECO:0000313" key="1">
    <source>
        <dbReference type="EMBL" id="ADV80929.1"/>
    </source>
</evidence>
<dbReference type="EMBL" id="CP002467">
    <property type="protein sequence ID" value="ADV80929.1"/>
    <property type="molecule type" value="Genomic_DNA"/>
</dbReference>
<evidence type="ECO:0000313" key="2">
    <source>
        <dbReference type="Proteomes" id="UP000006844"/>
    </source>
</evidence>
<dbReference type="AlphaFoldDB" id="E8UYY4"/>